<protein>
    <submittedName>
        <fullName evidence="3">Uncharacterized protein</fullName>
    </submittedName>
</protein>
<keyword evidence="2" id="KW-0812">Transmembrane</keyword>
<keyword evidence="2" id="KW-0472">Membrane</keyword>
<dbReference type="Proteomes" id="UP000326877">
    <property type="component" value="Unassembled WGS sequence"/>
</dbReference>
<dbReference type="AlphaFoldDB" id="A0A5N7CFV9"/>
<sequence length="64" mass="7298">MTDSSQKNELLSECSKTRSLPSQDGTKSKESIFKSLLSLSDIFFVGTIINYSLQTLRRRKRAKQ</sequence>
<organism evidence="3">
    <name type="scientific">Petromyces alliaceus</name>
    <name type="common">Aspergillus alliaceus</name>
    <dbReference type="NCBI Taxonomy" id="209559"/>
    <lineage>
        <taxon>Eukaryota</taxon>
        <taxon>Fungi</taxon>
        <taxon>Dikarya</taxon>
        <taxon>Ascomycota</taxon>
        <taxon>Pezizomycotina</taxon>
        <taxon>Eurotiomycetes</taxon>
        <taxon>Eurotiomycetidae</taxon>
        <taxon>Eurotiales</taxon>
        <taxon>Aspergillaceae</taxon>
        <taxon>Aspergillus</taxon>
        <taxon>Aspergillus subgen. Circumdati</taxon>
    </lineage>
</organism>
<evidence type="ECO:0000313" key="3">
    <source>
        <dbReference type="EMBL" id="KAE8392759.1"/>
    </source>
</evidence>
<accession>A0A5N7CFV9</accession>
<proteinExistence type="predicted"/>
<keyword evidence="2" id="KW-1133">Transmembrane helix</keyword>
<name>A0A5N7CFV9_PETAA</name>
<evidence type="ECO:0000256" key="1">
    <source>
        <dbReference type="SAM" id="MobiDB-lite"/>
    </source>
</evidence>
<feature type="transmembrane region" description="Helical" evidence="2">
    <location>
        <begin position="32"/>
        <end position="53"/>
    </location>
</feature>
<reference evidence="3" key="1">
    <citation type="submission" date="2019-04" db="EMBL/GenBank/DDBJ databases">
        <title>Friends and foes A comparative genomics studyof 23 Aspergillus species from section Flavi.</title>
        <authorList>
            <consortium name="DOE Joint Genome Institute"/>
            <person name="Kjaerbolling I."/>
            <person name="Vesth T."/>
            <person name="Frisvad J.C."/>
            <person name="Nybo J.L."/>
            <person name="Theobald S."/>
            <person name="Kildgaard S."/>
            <person name="Isbrandt T."/>
            <person name="Kuo A."/>
            <person name="Sato A."/>
            <person name="Lyhne E.K."/>
            <person name="Kogle M.E."/>
            <person name="Wiebenga A."/>
            <person name="Kun R.S."/>
            <person name="Lubbers R.J."/>
            <person name="Makela M.R."/>
            <person name="Barry K."/>
            <person name="Chovatia M."/>
            <person name="Clum A."/>
            <person name="Daum C."/>
            <person name="Haridas S."/>
            <person name="He G."/>
            <person name="LaButti K."/>
            <person name="Lipzen A."/>
            <person name="Mondo S."/>
            <person name="Riley R."/>
            <person name="Salamov A."/>
            <person name="Simmons B.A."/>
            <person name="Magnuson J.K."/>
            <person name="Henrissat B."/>
            <person name="Mortensen U.H."/>
            <person name="Larsen T.O."/>
            <person name="Devries R.P."/>
            <person name="Grigoriev I.V."/>
            <person name="Machida M."/>
            <person name="Baker S.E."/>
            <person name="Andersen M.R."/>
        </authorList>
    </citation>
    <scope>NUCLEOTIDE SEQUENCE [LARGE SCALE GENOMIC DNA]</scope>
    <source>
        <strain evidence="3">IBT 14317</strain>
    </source>
</reference>
<evidence type="ECO:0000256" key="2">
    <source>
        <dbReference type="SAM" id="Phobius"/>
    </source>
</evidence>
<dbReference type="EMBL" id="ML735234">
    <property type="protein sequence ID" value="KAE8392759.1"/>
    <property type="molecule type" value="Genomic_DNA"/>
</dbReference>
<gene>
    <name evidence="3" type="ORF">BDV23DRAFT_50242</name>
</gene>
<feature type="region of interest" description="Disordered" evidence="1">
    <location>
        <begin position="1"/>
        <end position="28"/>
    </location>
</feature>